<dbReference type="RefSeq" id="YP_009140304.1">
    <property type="nucleotide sequence ID" value="NC_027119.1"/>
</dbReference>
<dbReference type="GeneID" id="24366672"/>
<accession>A0A0C5PQM2</accession>
<evidence type="ECO:0000313" key="3">
    <source>
        <dbReference type="Proteomes" id="UP000032405"/>
    </source>
</evidence>
<proteinExistence type="predicted"/>
<evidence type="ECO:0000313" key="2">
    <source>
        <dbReference type="EMBL" id="AJQ20946.1"/>
    </source>
</evidence>
<evidence type="ECO:0000256" key="1">
    <source>
        <dbReference type="SAM" id="MobiDB-lite"/>
    </source>
</evidence>
<feature type="compositionally biased region" description="Polar residues" evidence="1">
    <location>
        <begin position="440"/>
        <end position="449"/>
    </location>
</feature>
<dbReference type="KEGG" id="vg:24366672"/>
<sequence>MIENKESQDGILTPSTTFDLKYMAILPHTPEGGTPRPYDLSSLFQEFNVYQDLGLEGNASPSLTANILIKEGWDILDTMPILGGEEVVVSFKSPAASDYTTLSLRVSRVGRVADESNSSSKKAFWLHLVTTDAYRDSMLRKSIGLSGSYSEMAAKIFEQLNSRTKFEDIDPSYGVQERFATPLWPVLRSIDYMASRAYDELFMPFVFYEDFTGYHFKSMTTLFNQGNQSMTAEEKQEASAEKKFFRDPQDAPLMQDNNFNSERFMRTIIKAEKKLARDQYMANYRDILAVNERVYDFSTKSTTATQRIYSEWFDSTAHLDPFPLFSDQFDRENVRYIEAQPDGAEQIDYARRVIEFSLASTVMRLLVVGDNRLNVGQVYYIEDLSNRPKSNENIAELSKLSTGHYIVTKIRHKISRLTNDYQCVAEIAKDSMIQKVLPPQTGQTVASTPTPTPIEKGQAQKV</sequence>
<gene>
    <name evidence="2" type="primary">127</name>
    <name evidence="2" type="ORF">DET7_127</name>
</gene>
<reference evidence="2 3" key="1">
    <citation type="journal article" date="2015" name="Genome Announc.">
        <title>Genome Sequence of Salmonella enterica Phage Det7.</title>
        <authorList>
            <person name="Casjens S.R."/>
            <person name="Jacobs-Sera D."/>
            <person name="Hatfull G.F."/>
            <person name="Hendrix R.W."/>
        </authorList>
    </citation>
    <scope>NUCLEOTIDE SEQUENCE [LARGE SCALE GENOMIC DNA]</scope>
</reference>
<name>A0A0C5PQM2_9CAUD</name>
<keyword evidence="3" id="KW-1185">Reference proteome</keyword>
<feature type="region of interest" description="Disordered" evidence="1">
    <location>
        <begin position="439"/>
        <end position="462"/>
    </location>
</feature>
<protein>
    <submittedName>
        <fullName evidence="2">Uncharacterized protein</fullName>
    </submittedName>
</protein>
<dbReference type="EMBL" id="KP797973">
    <property type="protein sequence ID" value="AJQ20946.1"/>
    <property type="molecule type" value="Genomic_DNA"/>
</dbReference>
<dbReference type="Proteomes" id="UP000032405">
    <property type="component" value="Segment"/>
</dbReference>
<organism evidence="2 3">
    <name type="scientific">Salmonella phage Det7</name>
    <dbReference type="NCBI Taxonomy" id="454798"/>
    <lineage>
        <taxon>Viruses</taxon>
        <taxon>Duplodnaviria</taxon>
        <taxon>Heunggongvirae</taxon>
        <taxon>Uroviricota</taxon>
        <taxon>Caudoviricetes</taxon>
        <taxon>Pantevenvirales</taxon>
        <taxon>Ackermannviridae</taxon>
        <taxon>Cvivirinae</taxon>
        <taxon>Kuttervirus</taxon>
        <taxon>Kuttervirus Det7</taxon>
    </lineage>
</organism>